<accession>A0A3M7GRV0</accession>
<keyword evidence="3 11" id="KW-0813">Transport</keyword>
<dbReference type="PANTHER" id="PTHR12119:SF2">
    <property type="entry name" value="CYTOCHROME B-C1 COMPLEX SUBUNIT 8"/>
    <property type="match status" value="1"/>
</dbReference>
<dbReference type="PANTHER" id="PTHR12119">
    <property type="entry name" value="UBIQUINOL-CYTOCHROME C REDUCTASE COMPLEX UBIQUINONE-BINDING PROTEIN QP-C"/>
    <property type="match status" value="1"/>
</dbReference>
<evidence type="ECO:0000256" key="2">
    <source>
        <dbReference type="ARBA" id="ARBA00007668"/>
    </source>
</evidence>
<dbReference type="Proteomes" id="UP000269539">
    <property type="component" value="Unassembled WGS sequence"/>
</dbReference>
<feature type="region of interest" description="Disordered" evidence="12">
    <location>
        <begin position="1"/>
        <end position="21"/>
    </location>
</feature>
<evidence type="ECO:0000256" key="1">
    <source>
        <dbReference type="ARBA" id="ARBA00004434"/>
    </source>
</evidence>
<proteinExistence type="inferred from homology"/>
<dbReference type="GO" id="GO:0006122">
    <property type="term" value="P:mitochondrial electron transport, ubiquinol to cytochrome c"/>
    <property type="evidence" value="ECO:0007669"/>
    <property type="project" value="UniProtKB-UniRule"/>
</dbReference>
<dbReference type="Gene3D" id="1.20.5.210">
    <property type="entry name" value="Cytochrome b-c1 complex subunit 8"/>
    <property type="match status" value="1"/>
</dbReference>
<evidence type="ECO:0000256" key="10">
    <source>
        <dbReference type="ARBA" id="ARBA00023136"/>
    </source>
</evidence>
<dbReference type="VEuPathDB" id="FungiDB:BTJ68_11339"/>
<keyword evidence="9 11" id="KW-0496">Mitochondrion</keyword>
<comment type="subunit">
    <text evidence="11">Component of the ubiquinol-cytochrome c oxidoreductase (cytochrome b-c1 complex, complex III, CIII), a multisubunit enzyme composed of 3 respiratory subunits cytochrome b, cytochrome c1 and Rieske protein, 2 core protein subunits, and additional low-molecular weight protein subunits. The complex exists as an obligatory dimer and forms supercomplexes (SCs) in the inner mitochondrial membrane with cytochrome c oxidase (complex IV, CIV).</text>
</comment>
<keyword evidence="10" id="KW-0472">Membrane</keyword>
<keyword evidence="7 11" id="KW-0249">Electron transport</keyword>
<keyword evidence="6 11" id="KW-0999">Mitochondrion inner membrane</keyword>
<keyword evidence="5" id="KW-0812">Transmembrane</keyword>
<reference evidence="13 14" key="1">
    <citation type="journal article" date="2018" name="BMC Genomics">
        <title>Genomic evidence for intraspecific hybridization in a clonal and extremely halotolerant yeast.</title>
        <authorList>
            <person name="Gostincar C."/>
            <person name="Stajich J.E."/>
            <person name="Zupancic J."/>
            <person name="Zalar P."/>
            <person name="Gunde-Cimerman N."/>
        </authorList>
    </citation>
    <scope>NUCLEOTIDE SEQUENCE [LARGE SCALE GENOMIC DNA]</scope>
    <source>
        <strain evidence="13 14">EXF-10513</strain>
    </source>
</reference>
<dbReference type="InterPro" id="IPR004205">
    <property type="entry name" value="Cyt_bc1_su8"/>
</dbReference>
<evidence type="ECO:0000256" key="12">
    <source>
        <dbReference type="SAM" id="MobiDB-lite"/>
    </source>
</evidence>
<dbReference type="SUPFAM" id="SSF81508">
    <property type="entry name" value="Ubiquinone-binding protein QP-C of cytochrome bc1 complex (Ubiquinol-cytochrome c reductase)"/>
    <property type="match status" value="1"/>
</dbReference>
<evidence type="ECO:0000256" key="4">
    <source>
        <dbReference type="ARBA" id="ARBA00022660"/>
    </source>
</evidence>
<evidence type="ECO:0000256" key="6">
    <source>
        <dbReference type="ARBA" id="ARBA00022792"/>
    </source>
</evidence>
<dbReference type="GO" id="GO:0045275">
    <property type="term" value="C:respiratory chain complex III"/>
    <property type="evidence" value="ECO:0007669"/>
    <property type="project" value="UniProtKB-UniRule"/>
</dbReference>
<evidence type="ECO:0000256" key="7">
    <source>
        <dbReference type="ARBA" id="ARBA00022982"/>
    </source>
</evidence>
<keyword evidence="8" id="KW-1133">Transmembrane helix</keyword>
<comment type="subcellular location">
    <subcellularLocation>
        <location evidence="1 11">Mitochondrion inner membrane</location>
        <topology evidence="1 11">Single-pass membrane protein</topology>
    </subcellularLocation>
</comment>
<dbReference type="AlphaFoldDB" id="A0A3M7GRV0"/>
<dbReference type="Pfam" id="PF02939">
    <property type="entry name" value="UcrQ"/>
    <property type="match status" value="1"/>
</dbReference>
<comment type="caution">
    <text evidence="13">The sequence shown here is derived from an EMBL/GenBank/DDBJ whole genome shotgun (WGS) entry which is preliminary data.</text>
</comment>
<evidence type="ECO:0000256" key="3">
    <source>
        <dbReference type="ARBA" id="ARBA00022448"/>
    </source>
</evidence>
<keyword evidence="4 11" id="KW-0679">Respiratory chain</keyword>
<dbReference type="EMBL" id="QWIO01000212">
    <property type="protein sequence ID" value="RMZ03588.1"/>
    <property type="molecule type" value="Genomic_DNA"/>
</dbReference>
<dbReference type="GO" id="GO:0005743">
    <property type="term" value="C:mitochondrial inner membrane"/>
    <property type="evidence" value="ECO:0007669"/>
    <property type="project" value="UniProtKB-SubCell"/>
</dbReference>
<sequence length="133" mass="14934">MRPSQILRAGGGEKKPGQYMGPWGAFGKSPSTTTTNTLHPLPPLHKLTTHPFHPSGSLPQKGIVTYGLAQNRQNPLAGTFNAAVFNTFRRTRHQILYWGLPLLIAYETMQWAIERNEYLNSKQGRAEFADEEE</sequence>
<evidence type="ECO:0000256" key="5">
    <source>
        <dbReference type="ARBA" id="ARBA00022692"/>
    </source>
</evidence>
<evidence type="ECO:0000256" key="8">
    <source>
        <dbReference type="ARBA" id="ARBA00022989"/>
    </source>
</evidence>
<comment type="similarity">
    <text evidence="2 11">Belongs to the UQCRQ/QCR8 family.</text>
</comment>
<evidence type="ECO:0000256" key="9">
    <source>
        <dbReference type="ARBA" id="ARBA00023128"/>
    </source>
</evidence>
<evidence type="ECO:0000313" key="13">
    <source>
        <dbReference type="EMBL" id="RMZ03588.1"/>
    </source>
</evidence>
<gene>
    <name evidence="13" type="ORF">D0864_02927</name>
</gene>
<protein>
    <recommendedName>
        <fullName evidence="11">Cytochrome b-c1 complex subunit 8</fullName>
    </recommendedName>
    <alternativeName>
        <fullName evidence="11">Complex III subunit 8</fullName>
    </alternativeName>
</protein>
<dbReference type="InterPro" id="IPR036642">
    <property type="entry name" value="Cyt_bc1_su8_sf"/>
</dbReference>
<evidence type="ECO:0000256" key="11">
    <source>
        <dbReference type="RuleBase" id="RU368118"/>
    </source>
</evidence>
<dbReference type="FunFam" id="1.20.5.210:FF:000001">
    <property type="entry name" value="Cytochrome b-c1 complex subunit 8"/>
    <property type="match status" value="1"/>
</dbReference>
<organism evidence="13 14">
    <name type="scientific">Hortaea werneckii</name>
    <name type="common">Black yeast</name>
    <name type="synonym">Cladosporium werneckii</name>
    <dbReference type="NCBI Taxonomy" id="91943"/>
    <lineage>
        <taxon>Eukaryota</taxon>
        <taxon>Fungi</taxon>
        <taxon>Dikarya</taxon>
        <taxon>Ascomycota</taxon>
        <taxon>Pezizomycotina</taxon>
        <taxon>Dothideomycetes</taxon>
        <taxon>Dothideomycetidae</taxon>
        <taxon>Mycosphaerellales</taxon>
        <taxon>Teratosphaeriaceae</taxon>
        <taxon>Hortaea</taxon>
    </lineage>
</organism>
<name>A0A3M7GRV0_HORWE</name>
<comment type="function">
    <text evidence="11">Component of the ubiquinol-cytochrome c oxidoreductase, a multisubunit transmembrane complex that is part of the mitochondrial electron transport chain which drives oxidative phosphorylation. The complex plays an important role in the uptake of multiple carbon sources present in different host niches.</text>
</comment>
<evidence type="ECO:0000313" key="14">
    <source>
        <dbReference type="Proteomes" id="UP000269539"/>
    </source>
</evidence>